<sequence length="229" mass="27492">METIIRNQLLEHVDEKYQEFQSKLIPDTTNLLGVRLPVLRKIAKEIAKGEWEQFLVHDPEDYFEEVMLKGLVIGYLKVNLEEKLEWVEWFVPKISNWSICDSFCSGIKVTEKDRKIVWDFLMPYLNSSDEYEVRFGIVMLLNYFIEKEYIVMILTLFNFIKHEGYYVKMALAWAISVCFIHYPQRTIEFLNNNDLDDFTYNKSIQKIIESSRIDQETKDELRNMKRKMK</sequence>
<dbReference type="PANTHER" id="PTHR34070:SF1">
    <property type="entry name" value="DNA ALKYLATION REPAIR PROTEIN"/>
    <property type="match status" value="1"/>
</dbReference>
<dbReference type="Pfam" id="PF08713">
    <property type="entry name" value="DNA_alkylation"/>
    <property type="match status" value="1"/>
</dbReference>
<accession>A0A285U2A5</accession>
<dbReference type="InterPro" id="IPR016024">
    <property type="entry name" value="ARM-type_fold"/>
</dbReference>
<evidence type="ECO:0000313" key="2">
    <source>
        <dbReference type="Proteomes" id="UP000219252"/>
    </source>
</evidence>
<dbReference type="Proteomes" id="UP000219252">
    <property type="component" value="Unassembled WGS sequence"/>
</dbReference>
<dbReference type="EMBL" id="OBQC01000002">
    <property type="protein sequence ID" value="SOC36064.1"/>
    <property type="molecule type" value="Genomic_DNA"/>
</dbReference>
<dbReference type="OrthoDB" id="9784740at2"/>
<protein>
    <submittedName>
        <fullName evidence="1">3-methyladenine DNA glycosylase AlkD</fullName>
    </submittedName>
</protein>
<dbReference type="CDD" id="cd06561">
    <property type="entry name" value="AlkD_like"/>
    <property type="match status" value="1"/>
</dbReference>
<dbReference type="AlphaFoldDB" id="A0A285U2A5"/>
<keyword evidence="2" id="KW-1185">Reference proteome</keyword>
<reference evidence="2" key="1">
    <citation type="submission" date="2017-08" db="EMBL/GenBank/DDBJ databases">
        <authorList>
            <person name="Varghese N."/>
            <person name="Submissions S."/>
        </authorList>
    </citation>
    <scope>NUCLEOTIDE SEQUENCE [LARGE SCALE GENOMIC DNA]</scope>
    <source>
        <strain evidence="2">JC23</strain>
    </source>
</reference>
<dbReference type="InterPro" id="IPR014825">
    <property type="entry name" value="DNA_alkylation"/>
</dbReference>
<dbReference type="RefSeq" id="WP_097148175.1">
    <property type="nucleotide sequence ID" value="NZ_OBQC01000002.1"/>
</dbReference>
<dbReference type="PANTHER" id="PTHR34070">
    <property type="entry name" value="ARMADILLO-TYPE FOLD"/>
    <property type="match status" value="1"/>
</dbReference>
<dbReference type="SUPFAM" id="SSF48371">
    <property type="entry name" value="ARM repeat"/>
    <property type="match status" value="1"/>
</dbReference>
<gene>
    <name evidence="1" type="ORF">SAMN05877842_10282</name>
</gene>
<proteinExistence type="predicted"/>
<name>A0A285U2A5_9BACL</name>
<dbReference type="Gene3D" id="1.25.10.90">
    <property type="match status" value="1"/>
</dbReference>
<organism evidence="1 2">
    <name type="scientific">Ureibacillus acetophenoni</name>
    <dbReference type="NCBI Taxonomy" id="614649"/>
    <lineage>
        <taxon>Bacteria</taxon>
        <taxon>Bacillati</taxon>
        <taxon>Bacillota</taxon>
        <taxon>Bacilli</taxon>
        <taxon>Bacillales</taxon>
        <taxon>Caryophanaceae</taxon>
        <taxon>Ureibacillus</taxon>
    </lineage>
</organism>
<evidence type="ECO:0000313" key="1">
    <source>
        <dbReference type="EMBL" id="SOC36064.1"/>
    </source>
</evidence>